<proteinExistence type="predicted"/>
<keyword evidence="2" id="KW-0812">Transmembrane</keyword>
<keyword evidence="4" id="KW-1185">Reference proteome</keyword>
<evidence type="ECO:0000313" key="4">
    <source>
        <dbReference type="Proteomes" id="UP000657592"/>
    </source>
</evidence>
<evidence type="ECO:0008006" key="5">
    <source>
        <dbReference type="Google" id="ProtNLM"/>
    </source>
</evidence>
<dbReference type="Proteomes" id="UP000657592">
    <property type="component" value="Unassembled WGS sequence"/>
</dbReference>
<organism evidence="3 4">
    <name type="scientific">Microbacterium album</name>
    <dbReference type="NCBI Taxonomy" id="2053191"/>
    <lineage>
        <taxon>Bacteria</taxon>
        <taxon>Bacillati</taxon>
        <taxon>Actinomycetota</taxon>
        <taxon>Actinomycetes</taxon>
        <taxon>Micrococcales</taxon>
        <taxon>Microbacteriaceae</taxon>
        <taxon>Microbacterium</taxon>
    </lineage>
</organism>
<dbReference type="AlphaFoldDB" id="A0A917IG43"/>
<accession>A0A917IG43</accession>
<feature type="region of interest" description="Disordered" evidence="1">
    <location>
        <begin position="1"/>
        <end position="34"/>
    </location>
</feature>
<evidence type="ECO:0000313" key="3">
    <source>
        <dbReference type="EMBL" id="GGH40415.1"/>
    </source>
</evidence>
<comment type="caution">
    <text evidence="3">The sequence shown here is derived from an EMBL/GenBank/DDBJ whole genome shotgun (WGS) entry which is preliminary data.</text>
</comment>
<feature type="transmembrane region" description="Helical" evidence="2">
    <location>
        <begin position="42"/>
        <end position="66"/>
    </location>
</feature>
<protein>
    <recommendedName>
        <fullName evidence="5">Cell division protein FtsL</fullName>
    </recommendedName>
</protein>
<feature type="region of interest" description="Disordered" evidence="1">
    <location>
        <begin position="161"/>
        <end position="203"/>
    </location>
</feature>
<keyword evidence="2" id="KW-1133">Transmembrane helix</keyword>
<reference evidence="3" key="1">
    <citation type="journal article" date="2014" name="Int. J. Syst. Evol. Microbiol.">
        <title>Complete genome sequence of Corynebacterium casei LMG S-19264T (=DSM 44701T), isolated from a smear-ripened cheese.</title>
        <authorList>
            <consortium name="US DOE Joint Genome Institute (JGI-PGF)"/>
            <person name="Walter F."/>
            <person name="Albersmeier A."/>
            <person name="Kalinowski J."/>
            <person name="Ruckert C."/>
        </authorList>
    </citation>
    <scope>NUCLEOTIDE SEQUENCE</scope>
    <source>
        <strain evidence="3">CGMCC 1.15794</strain>
    </source>
</reference>
<dbReference type="RefSeq" id="WP_188755370.1">
    <property type="nucleotide sequence ID" value="NZ_BMJY01000003.1"/>
</dbReference>
<keyword evidence="2" id="KW-0472">Membrane</keyword>
<reference evidence="3" key="2">
    <citation type="submission" date="2020-09" db="EMBL/GenBank/DDBJ databases">
        <authorList>
            <person name="Sun Q."/>
            <person name="Zhou Y."/>
        </authorList>
    </citation>
    <scope>NUCLEOTIDE SEQUENCE</scope>
    <source>
        <strain evidence="3">CGMCC 1.15794</strain>
    </source>
</reference>
<dbReference type="EMBL" id="BMJY01000003">
    <property type="protein sequence ID" value="GGH40415.1"/>
    <property type="molecule type" value="Genomic_DNA"/>
</dbReference>
<evidence type="ECO:0000256" key="1">
    <source>
        <dbReference type="SAM" id="MobiDB-lite"/>
    </source>
</evidence>
<evidence type="ECO:0000256" key="2">
    <source>
        <dbReference type="SAM" id="Phobius"/>
    </source>
</evidence>
<name>A0A917IG43_9MICO</name>
<sequence>MSPAANSAAVPRTAVPEPAPERRPRRRLQPVEAPAPRRRPRLAYAVVALAGAVAIAVAQMSLSILITQTSYDIAALNQERRAATLQAQELQDEVAGLSSPQYLAANAAALGMVIDASPSFLRLSDGAVIGAGHAAGADSTVDVAGRAAVGNALIGDTPLVTDPATTLDGPVVQETEAGDETAPAADDPLPPPLTEGLPRPQTR</sequence>
<gene>
    <name evidence="3" type="ORF">GCM10010921_12350</name>
</gene>